<dbReference type="InterPro" id="IPR010139">
    <property type="entry name" value="Imidazole-glycPsynth_HisH"/>
</dbReference>
<evidence type="ECO:0000259" key="12">
    <source>
        <dbReference type="Pfam" id="PF00117"/>
    </source>
</evidence>
<dbReference type="Gene3D" id="3.40.50.880">
    <property type="match status" value="1"/>
</dbReference>
<gene>
    <name evidence="10" type="primary">hisH</name>
    <name evidence="13" type="ORF">CR155_14395</name>
</gene>
<reference evidence="13 14" key="1">
    <citation type="submission" date="2017-10" db="EMBL/GenBank/DDBJ databases">
        <title>Two draft genome sequences of Pusillimonas sp. strains isolated from a nitrate- and radionuclide-contaminated groundwater in Russia.</title>
        <authorList>
            <person name="Grouzdev D.S."/>
            <person name="Tourova T.P."/>
            <person name="Goeva M.A."/>
            <person name="Babich T.L."/>
            <person name="Sokolova D.S."/>
            <person name="Abdullin R."/>
            <person name="Poltaraus A.B."/>
            <person name="Toshchakov S.V."/>
            <person name="Nazina T.N."/>
        </authorList>
    </citation>
    <scope>NUCLEOTIDE SEQUENCE [LARGE SCALE GENOMIC DNA]</scope>
    <source>
        <strain evidence="13 14">JR1/69-2-13</strain>
    </source>
</reference>
<feature type="domain" description="Glutamine amidotransferase" evidence="12">
    <location>
        <begin position="6"/>
        <end position="193"/>
    </location>
</feature>
<evidence type="ECO:0000256" key="4">
    <source>
        <dbReference type="ARBA" id="ARBA00022801"/>
    </source>
</evidence>
<evidence type="ECO:0000256" key="9">
    <source>
        <dbReference type="ARBA" id="ARBA00049534"/>
    </source>
</evidence>
<keyword evidence="5 10" id="KW-0315">Glutamine amidotransferase</keyword>
<evidence type="ECO:0000256" key="6">
    <source>
        <dbReference type="ARBA" id="ARBA00023102"/>
    </source>
</evidence>
<dbReference type="Proteomes" id="UP000234328">
    <property type="component" value="Unassembled WGS sequence"/>
</dbReference>
<sequence>MADISVLDYGAGNVNSVIRMIERAGGQARRISSPEEVSESAKLILPGVGAFDYGMSQLHARGLVPALTTIALEKSIPVLGICLGMQLMCTGSEEGTLPGLGWIDAHVRRFSFADNSRLRVPHMGWNTVQVPRTNPLLATDEGEQRFYFVHSYFVSCNDPGDPIATANYGGKFVAAFQRNNLSGVQFHPEKSHRFGLRLMNAFVGDEHA</sequence>
<evidence type="ECO:0000256" key="5">
    <source>
        <dbReference type="ARBA" id="ARBA00022962"/>
    </source>
</evidence>
<dbReference type="GO" id="GO:0016829">
    <property type="term" value="F:lyase activity"/>
    <property type="evidence" value="ECO:0007669"/>
    <property type="project" value="UniProtKB-KW"/>
</dbReference>
<dbReference type="GO" id="GO:0004359">
    <property type="term" value="F:glutaminase activity"/>
    <property type="evidence" value="ECO:0007669"/>
    <property type="project" value="UniProtKB-EC"/>
</dbReference>
<keyword evidence="6 10" id="KW-0368">Histidine biosynthesis</keyword>
<dbReference type="Pfam" id="PF00117">
    <property type="entry name" value="GATase"/>
    <property type="match status" value="1"/>
</dbReference>
<dbReference type="EC" id="3.5.1.2" evidence="10"/>
<dbReference type="EMBL" id="PDNV01000009">
    <property type="protein sequence ID" value="PLC52997.1"/>
    <property type="molecule type" value="Genomic_DNA"/>
</dbReference>
<dbReference type="PROSITE" id="PS51273">
    <property type="entry name" value="GATASE_TYPE_1"/>
    <property type="match status" value="1"/>
</dbReference>
<dbReference type="PIRSF" id="PIRSF000495">
    <property type="entry name" value="Amidotransf_hisH"/>
    <property type="match status" value="1"/>
</dbReference>
<dbReference type="RefSeq" id="WP_102070742.1">
    <property type="nucleotide sequence ID" value="NZ_PDNV01000009.1"/>
</dbReference>
<dbReference type="CDD" id="cd01748">
    <property type="entry name" value="GATase1_IGP_Synthase"/>
    <property type="match status" value="1"/>
</dbReference>
<evidence type="ECO:0000256" key="11">
    <source>
        <dbReference type="PIRSR" id="PIRSR000495-1"/>
    </source>
</evidence>
<evidence type="ECO:0000256" key="7">
    <source>
        <dbReference type="ARBA" id="ARBA00023239"/>
    </source>
</evidence>
<evidence type="ECO:0000256" key="10">
    <source>
        <dbReference type="HAMAP-Rule" id="MF_00278"/>
    </source>
</evidence>
<dbReference type="OrthoDB" id="9807137at2"/>
<dbReference type="InterPro" id="IPR029062">
    <property type="entry name" value="Class_I_gatase-like"/>
</dbReference>
<evidence type="ECO:0000313" key="13">
    <source>
        <dbReference type="EMBL" id="PLC52997.1"/>
    </source>
</evidence>
<keyword evidence="10" id="KW-0963">Cytoplasm</keyword>
<comment type="subunit">
    <text evidence="2 10">Heterodimer of HisH and HisF.</text>
</comment>
<dbReference type="EC" id="4.3.2.10" evidence="10"/>
<feature type="active site" evidence="10 11">
    <location>
        <position position="187"/>
    </location>
</feature>
<keyword evidence="3 10" id="KW-0028">Amino-acid biosynthesis</keyword>
<dbReference type="InterPro" id="IPR017926">
    <property type="entry name" value="GATASE"/>
</dbReference>
<comment type="pathway">
    <text evidence="1 10">Amino-acid biosynthesis; L-histidine biosynthesis; L-histidine from 5-phospho-alpha-D-ribose 1-diphosphate: step 5/9.</text>
</comment>
<dbReference type="GO" id="GO:0005737">
    <property type="term" value="C:cytoplasm"/>
    <property type="evidence" value="ECO:0007669"/>
    <property type="project" value="UniProtKB-SubCell"/>
</dbReference>
<dbReference type="PANTHER" id="PTHR42701:SF1">
    <property type="entry name" value="IMIDAZOLE GLYCEROL PHOSPHATE SYNTHASE SUBUNIT HISH"/>
    <property type="match status" value="1"/>
</dbReference>
<keyword evidence="14" id="KW-1185">Reference proteome</keyword>
<organism evidence="13 14">
    <name type="scientific">Pollutimonas nitritireducens</name>
    <dbReference type="NCBI Taxonomy" id="2045209"/>
    <lineage>
        <taxon>Bacteria</taxon>
        <taxon>Pseudomonadati</taxon>
        <taxon>Pseudomonadota</taxon>
        <taxon>Betaproteobacteria</taxon>
        <taxon>Burkholderiales</taxon>
        <taxon>Alcaligenaceae</taxon>
        <taxon>Pollutimonas</taxon>
    </lineage>
</organism>
<comment type="subcellular location">
    <subcellularLocation>
        <location evidence="10">Cytoplasm</location>
    </subcellularLocation>
</comment>
<feature type="active site" description="Nucleophile" evidence="10 11">
    <location>
        <position position="82"/>
    </location>
</feature>
<comment type="function">
    <text evidence="10">IGPS catalyzes the conversion of PRFAR and glutamine to IGP, AICAR and glutamate. The HisH subunit catalyzes the hydrolysis of glutamine to glutamate and ammonia as part of the synthesis of IGP and AICAR. The resulting ammonia molecule is channeled to the active site of HisF.</text>
</comment>
<dbReference type="GO" id="GO:0000105">
    <property type="term" value="P:L-histidine biosynthetic process"/>
    <property type="evidence" value="ECO:0007669"/>
    <property type="project" value="UniProtKB-UniRule"/>
</dbReference>
<dbReference type="GO" id="GO:0000107">
    <property type="term" value="F:imidazoleglycerol-phosphate synthase activity"/>
    <property type="evidence" value="ECO:0007669"/>
    <property type="project" value="UniProtKB-UniRule"/>
</dbReference>
<dbReference type="UniPathway" id="UPA00031">
    <property type="reaction ID" value="UER00010"/>
</dbReference>
<dbReference type="AlphaFoldDB" id="A0A2N4UDB8"/>
<dbReference type="PANTHER" id="PTHR42701">
    <property type="entry name" value="IMIDAZOLE GLYCEROL PHOSPHATE SYNTHASE SUBUNIT HISH"/>
    <property type="match status" value="1"/>
</dbReference>
<proteinExistence type="inferred from homology"/>
<dbReference type="NCBIfam" id="TIGR01855">
    <property type="entry name" value="IMP_synth_hisH"/>
    <property type="match status" value="1"/>
</dbReference>
<keyword evidence="7 10" id="KW-0456">Lyase</keyword>
<protein>
    <recommendedName>
        <fullName evidence="10">Imidazole glycerol phosphate synthase subunit HisH</fullName>
        <ecNumber evidence="10">4.3.2.10</ecNumber>
    </recommendedName>
    <alternativeName>
        <fullName evidence="10">IGP synthase glutaminase subunit</fullName>
        <ecNumber evidence="10">3.5.1.2</ecNumber>
    </alternativeName>
    <alternativeName>
        <fullName evidence="10">IGP synthase subunit HisH</fullName>
    </alternativeName>
    <alternativeName>
        <fullName evidence="10">ImGP synthase subunit HisH</fullName>
        <shortName evidence="10">IGPS subunit HisH</shortName>
    </alternativeName>
</protein>
<keyword evidence="4 10" id="KW-0378">Hydrolase</keyword>
<evidence type="ECO:0000256" key="2">
    <source>
        <dbReference type="ARBA" id="ARBA00011152"/>
    </source>
</evidence>
<dbReference type="HAMAP" id="MF_00278">
    <property type="entry name" value="HisH"/>
    <property type="match status" value="1"/>
</dbReference>
<comment type="catalytic activity">
    <reaction evidence="9 10">
        <text>L-glutamine + H2O = L-glutamate + NH4(+)</text>
        <dbReference type="Rhea" id="RHEA:15889"/>
        <dbReference type="ChEBI" id="CHEBI:15377"/>
        <dbReference type="ChEBI" id="CHEBI:28938"/>
        <dbReference type="ChEBI" id="CHEBI:29985"/>
        <dbReference type="ChEBI" id="CHEBI:58359"/>
        <dbReference type="EC" id="3.5.1.2"/>
    </reaction>
</comment>
<comment type="caution">
    <text evidence="13">The sequence shown here is derived from an EMBL/GenBank/DDBJ whole genome shotgun (WGS) entry which is preliminary data.</text>
</comment>
<comment type="catalytic activity">
    <reaction evidence="8 10">
        <text>5-[(5-phospho-1-deoxy-D-ribulos-1-ylimino)methylamino]-1-(5-phospho-beta-D-ribosyl)imidazole-4-carboxamide + L-glutamine = D-erythro-1-(imidazol-4-yl)glycerol 3-phosphate + 5-amino-1-(5-phospho-beta-D-ribosyl)imidazole-4-carboxamide + L-glutamate + H(+)</text>
        <dbReference type="Rhea" id="RHEA:24793"/>
        <dbReference type="ChEBI" id="CHEBI:15378"/>
        <dbReference type="ChEBI" id="CHEBI:29985"/>
        <dbReference type="ChEBI" id="CHEBI:58278"/>
        <dbReference type="ChEBI" id="CHEBI:58359"/>
        <dbReference type="ChEBI" id="CHEBI:58475"/>
        <dbReference type="ChEBI" id="CHEBI:58525"/>
        <dbReference type="EC" id="4.3.2.10"/>
    </reaction>
</comment>
<evidence type="ECO:0000256" key="3">
    <source>
        <dbReference type="ARBA" id="ARBA00022605"/>
    </source>
</evidence>
<accession>A0A2N4UDB8</accession>
<name>A0A2N4UDB8_9BURK</name>
<feature type="active site" evidence="10 11">
    <location>
        <position position="189"/>
    </location>
</feature>
<evidence type="ECO:0000313" key="14">
    <source>
        <dbReference type="Proteomes" id="UP000234328"/>
    </source>
</evidence>
<evidence type="ECO:0000256" key="8">
    <source>
        <dbReference type="ARBA" id="ARBA00047838"/>
    </source>
</evidence>
<evidence type="ECO:0000256" key="1">
    <source>
        <dbReference type="ARBA" id="ARBA00005091"/>
    </source>
</evidence>
<dbReference type="SUPFAM" id="SSF52317">
    <property type="entry name" value="Class I glutamine amidotransferase-like"/>
    <property type="match status" value="1"/>
</dbReference>